<dbReference type="InterPro" id="IPR050490">
    <property type="entry name" value="Bact_solute-bd_prot1"/>
</dbReference>
<comment type="similarity">
    <text evidence="2">Belongs to the bacterial solute-binding protein 1 family.</text>
</comment>
<proteinExistence type="inferred from homology"/>
<evidence type="ECO:0000256" key="5">
    <source>
        <dbReference type="SAM" id="SignalP"/>
    </source>
</evidence>
<evidence type="ECO:0000313" key="7">
    <source>
        <dbReference type="EMBL" id="KAA8823421.1"/>
    </source>
</evidence>
<evidence type="ECO:0000313" key="8">
    <source>
        <dbReference type="Proteomes" id="UP000345527"/>
    </source>
</evidence>
<keyword evidence="3" id="KW-0813">Transport</keyword>
<dbReference type="GO" id="GO:0030313">
    <property type="term" value="C:cell envelope"/>
    <property type="evidence" value="ECO:0007669"/>
    <property type="project" value="UniProtKB-SubCell"/>
</dbReference>
<dbReference type="Pfam" id="PF01547">
    <property type="entry name" value="SBP_bac_1"/>
    <property type="match status" value="1"/>
</dbReference>
<evidence type="ECO:0000256" key="4">
    <source>
        <dbReference type="ARBA" id="ARBA00022729"/>
    </source>
</evidence>
<evidence type="ECO:0000313" key="9">
    <source>
        <dbReference type="Proteomes" id="UP000374630"/>
    </source>
</evidence>
<comment type="caution">
    <text evidence="7">The sequence shown here is derived from an EMBL/GenBank/DDBJ whole genome shotgun (WGS) entry which is preliminary data.</text>
</comment>
<dbReference type="PROSITE" id="PS51257">
    <property type="entry name" value="PROKAR_LIPOPROTEIN"/>
    <property type="match status" value="1"/>
</dbReference>
<sequence>MKYTRTVKAAALASVVAMALAACGGGSGNTADDVKNATLDDSKQVEISFAGWSLKSTPEFQTLVDAFNKEHPNVKVTIHEYSADDYDTQLTTDLSGGNAPEVFPIKNLQKYYTYAVDSQGLADLTSIAEGYKNDKNIDISQYNLDGKYYAMPYRQDSWILFYNKTMFEKAGVAVPDGTWTWDDYMKAAEELKTKLPAAGYDANSVYPTYHHTSWQSVTQSFTTAQSAATSDGAKKNFLSGDYSYMKDMYNNVFLKAQDEKLTVDYNTVTSSKVQYQAQFGTEKAAMLPMGSWYAATLVSQQKSGDANKFEWGMAPIPQNPNVKSESGKPITFADPTGLAVSAGATGDKLAAAVEFVKWASGEGGAKALAAIATTPAYFSDSVTDTYFGVDGMANDELSKKAWQEHDTRPENFVDKKTNDIQEKLKIMMSSILTKTASVDDAVATANKDIAALG</sequence>
<dbReference type="EMBL" id="RZOA01000009">
    <property type="protein sequence ID" value="KAA8823421.1"/>
    <property type="molecule type" value="Genomic_DNA"/>
</dbReference>
<dbReference type="SUPFAM" id="SSF53850">
    <property type="entry name" value="Periplasmic binding protein-like II"/>
    <property type="match status" value="1"/>
</dbReference>
<evidence type="ECO:0000256" key="3">
    <source>
        <dbReference type="ARBA" id="ARBA00022448"/>
    </source>
</evidence>
<keyword evidence="9" id="KW-1185">Reference proteome</keyword>
<protein>
    <submittedName>
        <fullName evidence="7">Extracellular solute-binding protein</fullName>
    </submittedName>
</protein>
<dbReference type="Proteomes" id="UP000345527">
    <property type="component" value="Unassembled WGS sequence"/>
</dbReference>
<feature type="signal peptide" evidence="5">
    <location>
        <begin position="1"/>
        <end position="21"/>
    </location>
</feature>
<gene>
    <name evidence="7" type="ORF">EM848_05615</name>
    <name evidence="6" type="ORF">EMO90_08015</name>
</gene>
<name>A0A5J5DUC9_9BIFI</name>
<comment type="subcellular location">
    <subcellularLocation>
        <location evidence="1">Cell envelope</location>
    </subcellularLocation>
</comment>
<organism evidence="7 8">
    <name type="scientific">Bifidobacterium vespertilionis</name>
    <dbReference type="NCBI Taxonomy" id="2562524"/>
    <lineage>
        <taxon>Bacteria</taxon>
        <taxon>Bacillati</taxon>
        <taxon>Actinomycetota</taxon>
        <taxon>Actinomycetes</taxon>
        <taxon>Bifidobacteriales</taxon>
        <taxon>Bifidobacteriaceae</taxon>
        <taxon>Bifidobacterium</taxon>
    </lineage>
</organism>
<evidence type="ECO:0000256" key="1">
    <source>
        <dbReference type="ARBA" id="ARBA00004196"/>
    </source>
</evidence>
<dbReference type="Proteomes" id="UP000374630">
    <property type="component" value="Unassembled WGS sequence"/>
</dbReference>
<dbReference type="Gene3D" id="3.40.190.10">
    <property type="entry name" value="Periplasmic binding protein-like II"/>
    <property type="match status" value="1"/>
</dbReference>
<evidence type="ECO:0000256" key="2">
    <source>
        <dbReference type="ARBA" id="ARBA00008520"/>
    </source>
</evidence>
<dbReference type="PANTHER" id="PTHR43649:SF31">
    <property type="entry name" value="SN-GLYCEROL-3-PHOSPHATE-BINDING PERIPLASMIC PROTEIN UGPB"/>
    <property type="match status" value="1"/>
</dbReference>
<dbReference type="RefSeq" id="WP_150353954.1">
    <property type="nucleotide sequence ID" value="NZ_JAFEJW010000017.1"/>
</dbReference>
<dbReference type="EMBL" id="RZNZ01000010">
    <property type="protein sequence ID" value="KAA8819571.1"/>
    <property type="molecule type" value="Genomic_DNA"/>
</dbReference>
<keyword evidence="4 5" id="KW-0732">Signal</keyword>
<evidence type="ECO:0000313" key="6">
    <source>
        <dbReference type="EMBL" id="KAA8819571.1"/>
    </source>
</evidence>
<feature type="chain" id="PRO_5039275474" evidence="5">
    <location>
        <begin position="22"/>
        <end position="453"/>
    </location>
</feature>
<accession>A0A5J5DUC9</accession>
<dbReference type="PANTHER" id="PTHR43649">
    <property type="entry name" value="ARABINOSE-BINDING PROTEIN-RELATED"/>
    <property type="match status" value="1"/>
</dbReference>
<dbReference type="OrthoDB" id="2510110at2"/>
<reference evidence="8 9" key="1">
    <citation type="journal article" date="2019" name="Syst. Appl. Microbiol.">
        <title>Characterization of Bifidobacterium species in feaces of the Egyptian fruit bat: Description of B. vespertilionis sp. nov. and B. rousetti sp. nov.</title>
        <authorList>
            <person name="Modesto M."/>
            <person name="Satti M."/>
            <person name="Watanabe K."/>
            <person name="Puglisi E."/>
            <person name="Morelli L."/>
            <person name="Huang C.-H."/>
            <person name="Liou J.-S."/>
            <person name="Miyashita M."/>
            <person name="Tamura T."/>
            <person name="Saito S."/>
            <person name="Mori K."/>
            <person name="Huang L."/>
            <person name="Sciavilla P."/>
            <person name="Sandri C."/>
            <person name="Spiezio C."/>
            <person name="Vitali F."/>
            <person name="Cavalieri D."/>
            <person name="Perpetuini G."/>
            <person name="Tofalo R."/>
            <person name="Bonetti A."/>
            <person name="Arita M."/>
            <person name="Mattarelli P."/>
        </authorList>
    </citation>
    <scope>NUCLEOTIDE SEQUENCE [LARGE SCALE GENOMIC DNA]</scope>
    <source>
        <strain evidence="6 9">RST16</strain>
        <strain evidence="7 8">RST8</strain>
    </source>
</reference>
<dbReference type="InterPro" id="IPR006059">
    <property type="entry name" value="SBP"/>
</dbReference>
<dbReference type="AlphaFoldDB" id="A0A5J5DUC9"/>